<dbReference type="PANTHER" id="PTHR23511">
    <property type="entry name" value="SYNAPTIC VESICLE GLYCOPROTEIN 2"/>
    <property type="match status" value="1"/>
</dbReference>
<dbReference type="OrthoDB" id="4139357at2759"/>
<gene>
    <name evidence="9" type="ORF">Goklo_013730</name>
</gene>
<keyword evidence="10" id="KW-1185">Reference proteome</keyword>
<dbReference type="SUPFAM" id="SSF103473">
    <property type="entry name" value="MFS general substrate transporter"/>
    <property type="match status" value="1"/>
</dbReference>
<name>A0A7J8U5L0_9ROSI</name>
<dbReference type="Gene3D" id="1.20.1250.20">
    <property type="entry name" value="MFS general substrate transporter like domains"/>
    <property type="match status" value="2"/>
</dbReference>
<feature type="transmembrane region" description="Helical" evidence="7">
    <location>
        <begin position="6"/>
        <end position="26"/>
    </location>
</feature>
<evidence type="ECO:0000256" key="5">
    <source>
        <dbReference type="ARBA" id="ARBA00023136"/>
    </source>
</evidence>
<evidence type="ECO:0000256" key="6">
    <source>
        <dbReference type="SAM" id="MobiDB-lite"/>
    </source>
</evidence>
<protein>
    <recommendedName>
        <fullName evidence="8">Major facilitator superfamily (MFS) profile domain-containing protein</fullName>
    </recommendedName>
</protein>
<feature type="domain" description="Major facilitator superfamily (MFS) profile" evidence="8">
    <location>
        <begin position="12"/>
        <end position="536"/>
    </location>
</feature>
<organism evidence="9 10">
    <name type="scientific">Gossypium klotzschianum</name>
    <dbReference type="NCBI Taxonomy" id="34286"/>
    <lineage>
        <taxon>Eukaryota</taxon>
        <taxon>Viridiplantae</taxon>
        <taxon>Streptophyta</taxon>
        <taxon>Embryophyta</taxon>
        <taxon>Tracheophyta</taxon>
        <taxon>Spermatophyta</taxon>
        <taxon>Magnoliopsida</taxon>
        <taxon>eudicotyledons</taxon>
        <taxon>Gunneridae</taxon>
        <taxon>Pentapetalae</taxon>
        <taxon>rosids</taxon>
        <taxon>malvids</taxon>
        <taxon>Malvales</taxon>
        <taxon>Malvaceae</taxon>
        <taxon>Malvoideae</taxon>
        <taxon>Gossypium</taxon>
    </lineage>
</organism>
<proteinExistence type="predicted"/>
<accession>A0A7J8U5L0</accession>
<dbReference type="InterPro" id="IPR020846">
    <property type="entry name" value="MFS_dom"/>
</dbReference>
<keyword evidence="4 7" id="KW-1133">Transmembrane helix</keyword>
<comment type="caution">
    <text evidence="9">The sequence shown here is derived from an EMBL/GenBank/DDBJ whole genome shotgun (WGS) entry which is preliminary data.</text>
</comment>
<dbReference type="EMBL" id="JABFAB010000004">
    <property type="protein sequence ID" value="MBA0645663.1"/>
    <property type="molecule type" value="Genomic_DNA"/>
</dbReference>
<comment type="subcellular location">
    <subcellularLocation>
        <location evidence="1">Membrane</location>
        <topology evidence="1">Multi-pass membrane protein</topology>
    </subcellularLocation>
</comment>
<feature type="transmembrane region" description="Helical" evidence="7">
    <location>
        <begin position="144"/>
        <end position="164"/>
    </location>
</feature>
<dbReference type="InterPro" id="IPR005828">
    <property type="entry name" value="MFS_sugar_transport-like"/>
</dbReference>
<sequence length="544" mass="59643">MFIPIPVHLSHILFISFIAFIIINYAHRTRKPLSGGGDCVLDLNKKQSTTLYLSSLLLQENFFEAVFSDIGTGKQQFHGQMDYKAAGLYTLDEALETVGFGKFQGFVLGYAGLGWFAEAMEIMILSFIGQAVKSEWQLSSGQESLLSTIVFAGMLLGANTWGLLSDNYGRRHFIPASNRGMWMVVFSTFWTFGSIFEATLAWIVMPRLNWRWVLAFSAVPSFALLILYGVAPESPRYLCMKGNTSDALRILEKIASVNQTKLPPGVLVSGRSNDKDEESAPSENTAPLLPSLSKSTTQSKSGFSSFFMLFSSKLIRTTLLLWVLFFGDSFSYYGIILLTSKLSSGQSTCFPSLQSNINPQDDGLYLNAFITSMAGIMSHSHFLLYAPLLFLFLKKKKLNLVYAAELPGLLLSAILVDRVGRKQSMAIMFGLAFIFLTPLLIQQPTVLTTCLLFGARMNAMGTFTVASIYSPELYPTSVRTTGAGVASAIGRIGGMVCPLVAVGLVNECHQTAAVALFLVAIVVSIVCIQLFPYDTKGRELSDTS</sequence>
<dbReference type="AlphaFoldDB" id="A0A7J8U5L0"/>
<evidence type="ECO:0000256" key="1">
    <source>
        <dbReference type="ARBA" id="ARBA00004141"/>
    </source>
</evidence>
<keyword evidence="5 7" id="KW-0472">Membrane</keyword>
<reference evidence="9 10" key="1">
    <citation type="journal article" date="2019" name="Genome Biol. Evol.">
        <title>Insights into the evolution of the New World diploid cottons (Gossypium, subgenus Houzingenia) based on genome sequencing.</title>
        <authorList>
            <person name="Grover C.E."/>
            <person name="Arick M.A. 2nd"/>
            <person name="Thrash A."/>
            <person name="Conover J.L."/>
            <person name="Sanders W.S."/>
            <person name="Peterson D.G."/>
            <person name="Frelichowski J.E."/>
            <person name="Scheffler J.A."/>
            <person name="Scheffler B.E."/>
            <person name="Wendel J.F."/>
        </authorList>
    </citation>
    <scope>NUCLEOTIDE SEQUENCE [LARGE SCALE GENOMIC DNA]</scope>
    <source>
        <strain evidence="9">57</strain>
        <tissue evidence="9">Leaf</tissue>
    </source>
</reference>
<dbReference type="PANTHER" id="PTHR23511:SF5">
    <property type="entry name" value="MAJOR FACILITATOR-TYPE TRANSPORTER HXNZ-RELATED"/>
    <property type="match status" value="1"/>
</dbReference>
<evidence type="ECO:0000313" key="9">
    <source>
        <dbReference type="EMBL" id="MBA0645663.1"/>
    </source>
</evidence>
<feature type="transmembrane region" description="Helical" evidence="7">
    <location>
        <begin position="210"/>
        <end position="231"/>
    </location>
</feature>
<feature type="transmembrane region" description="Helical" evidence="7">
    <location>
        <begin position="400"/>
        <end position="419"/>
    </location>
</feature>
<dbReference type="InterPro" id="IPR036259">
    <property type="entry name" value="MFS_trans_sf"/>
</dbReference>
<evidence type="ECO:0000313" key="10">
    <source>
        <dbReference type="Proteomes" id="UP000593573"/>
    </source>
</evidence>
<evidence type="ECO:0000259" key="8">
    <source>
        <dbReference type="PROSITE" id="PS50850"/>
    </source>
</evidence>
<feature type="transmembrane region" description="Helical" evidence="7">
    <location>
        <begin position="319"/>
        <end position="338"/>
    </location>
</feature>
<keyword evidence="3 7" id="KW-0812">Transmembrane</keyword>
<feature type="transmembrane region" description="Helical" evidence="7">
    <location>
        <begin position="184"/>
        <end position="204"/>
    </location>
</feature>
<evidence type="ECO:0000256" key="4">
    <source>
        <dbReference type="ARBA" id="ARBA00022989"/>
    </source>
</evidence>
<feature type="transmembrane region" description="Helical" evidence="7">
    <location>
        <begin position="512"/>
        <end position="531"/>
    </location>
</feature>
<evidence type="ECO:0000256" key="3">
    <source>
        <dbReference type="ARBA" id="ARBA00022692"/>
    </source>
</evidence>
<dbReference type="Proteomes" id="UP000593573">
    <property type="component" value="Unassembled WGS sequence"/>
</dbReference>
<dbReference type="Pfam" id="PF00083">
    <property type="entry name" value="Sugar_tr"/>
    <property type="match status" value="1"/>
</dbReference>
<feature type="transmembrane region" description="Helical" evidence="7">
    <location>
        <begin position="368"/>
        <end position="393"/>
    </location>
</feature>
<feature type="transmembrane region" description="Helical" evidence="7">
    <location>
        <begin position="425"/>
        <end position="441"/>
    </location>
</feature>
<evidence type="ECO:0000256" key="2">
    <source>
        <dbReference type="ARBA" id="ARBA00022448"/>
    </source>
</evidence>
<evidence type="ECO:0000256" key="7">
    <source>
        <dbReference type="SAM" id="Phobius"/>
    </source>
</evidence>
<feature type="transmembrane region" description="Helical" evidence="7">
    <location>
        <begin position="107"/>
        <end position="132"/>
    </location>
</feature>
<dbReference type="GO" id="GO:0016020">
    <property type="term" value="C:membrane"/>
    <property type="evidence" value="ECO:0007669"/>
    <property type="project" value="UniProtKB-SubCell"/>
</dbReference>
<dbReference type="PROSITE" id="PS50850">
    <property type="entry name" value="MFS"/>
    <property type="match status" value="1"/>
</dbReference>
<feature type="transmembrane region" description="Helical" evidence="7">
    <location>
        <begin position="482"/>
        <end position="505"/>
    </location>
</feature>
<dbReference type="GO" id="GO:0022857">
    <property type="term" value="F:transmembrane transporter activity"/>
    <property type="evidence" value="ECO:0007669"/>
    <property type="project" value="InterPro"/>
</dbReference>
<keyword evidence="2" id="KW-0813">Transport</keyword>
<feature type="transmembrane region" description="Helical" evidence="7">
    <location>
        <begin position="453"/>
        <end position="470"/>
    </location>
</feature>
<dbReference type="Pfam" id="PF07690">
    <property type="entry name" value="MFS_1"/>
    <property type="match status" value="1"/>
</dbReference>
<feature type="region of interest" description="Disordered" evidence="6">
    <location>
        <begin position="265"/>
        <end position="296"/>
    </location>
</feature>
<dbReference type="InterPro" id="IPR011701">
    <property type="entry name" value="MFS"/>
</dbReference>